<feature type="compositionally biased region" description="Polar residues" evidence="1">
    <location>
        <begin position="1"/>
        <end position="22"/>
    </location>
</feature>
<feature type="compositionally biased region" description="Polar residues" evidence="1">
    <location>
        <begin position="36"/>
        <end position="56"/>
    </location>
</feature>
<dbReference type="EMBL" id="BRPK01000005">
    <property type="protein sequence ID" value="GLB38633.1"/>
    <property type="molecule type" value="Genomic_DNA"/>
</dbReference>
<dbReference type="InterPro" id="IPR011333">
    <property type="entry name" value="SKP1/BTB/POZ_sf"/>
</dbReference>
<dbReference type="Gene3D" id="3.30.710.10">
    <property type="entry name" value="Potassium Channel Kv1.1, Chain A"/>
    <property type="match status" value="1"/>
</dbReference>
<sequence length="457" mass="51001">MLSEDGSQSETLSNTDTASSSLPAIENRKRQRCSSEEPSLNTTKRPRSSTMDSTDTETALAASLRIKRDPTYYFEDGSCIFLVEDTLFNVHRTRLSNDSSTSFGTMFSLPQGNRDAEGQSDENPIVLSGDTASEFRNFLWSFYALPPEISKACDDLAKLIDIARVANKYVFKNLETWALNTIHEYVNRKPSPILAVIPAPQTYTFSSLDTAPRTAGKASAIPSTEQLTKLIRLAELCNHQPLLATMINHLKHLMSSSLQYAYLAMTLADELDIRTLRGVAYLEVMQKAVVVKRTKTDIALQSMTHTGTGDAPGGTGSKLIGQKEGDVDDEGRLVINRAQQLRLLSGYYRLTGTWERLRMTPPQFDHASSCGATWHQHGCTQSWQEFWKEKTKTDAVLALGLADVVGRLKQVQKEYDRWGSAPYMHHDCRNAARKAIQEVIKKIEEGLPDFFSEGDET</sequence>
<feature type="region of interest" description="Disordered" evidence="1">
    <location>
        <begin position="1"/>
        <end position="56"/>
    </location>
</feature>
<protein>
    <recommendedName>
        <fullName evidence="4">BTB domain-containing protein</fullName>
    </recommendedName>
</protein>
<keyword evidence="3" id="KW-1185">Reference proteome</keyword>
<comment type="caution">
    <text evidence="2">The sequence shown here is derived from an EMBL/GenBank/DDBJ whole genome shotgun (WGS) entry which is preliminary data.</text>
</comment>
<evidence type="ECO:0000313" key="2">
    <source>
        <dbReference type="EMBL" id="GLB38633.1"/>
    </source>
</evidence>
<organism evidence="2 3">
    <name type="scientific">Lyophyllum shimeji</name>
    <name type="common">Hon-shimeji</name>
    <name type="synonym">Tricholoma shimeji</name>
    <dbReference type="NCBI Taxonomy" id="47721"/>
    <lineage>
        <taxon>Eukaryota</taxon>
        <taxon>Fungi</taxon>
        <taxon>Dikarya</taxon>
        <taxon>Basidiomycota</taxon>
        <taxon>Agaricomycotina</taxon>
        <taxon>Agaricomycetes</taxon>
        <taxon>Agaricomycetidae</taxon>
        <taxon>Agaricales</taxon>
        <taxon>Tricholomatineae</taxon>
        <taxon>Lyophyllaceae</taxon>
        <taxon>Lyophyllum</taxon>
    </lineage>
</organism>
<proteinExistence type="predicted"/>
<dbReference type="AlphaFoldDB" id="A0A9P3UMG5"/>
<dbReference type="Proteomes" id="UP001063166">
    <property type="component" value="Unassembled WGS sequence"/>
</dbReference>
<reference evidence="2" key="1">
    <citation type="submission" date="2022-07" db="EMBL/GenBank/DDBJ databases">
        <title>The genome of Lyophyllum shimeji provides insight into the initial evolution of ectomycorrhizal fungal genome.</title>
        <authorList>
            <person name="Kobayashi Y."/>
            <person name="Shibata T."/>
            <person name="Hirakawa H."/>
            <person name="Shigenobu S."/>
            <person name="Nishiyama T."/>
            <person name="Yamada A."/>
            <person name="Hasebe M."/>
            <person name="Kawaguchi M."/>
        </authorList>
    </citation>
    <scope>NUCLEOTIDE SEQUENCE</scope>
    <source>
        <strain evidence="2">AT787</strain>
    </source>
</reference>
<accession>A0A9P3UMG5</accession>
<name>A0A9P3UMG5_LYOSH</name>
<gene>
    <name evidence="2" type="ORF">LshimejAT787_0504980</name>
</gene>
<evidence type="ECO:0000313" key="3">
    <source>
        <dbReference type="Proteomes" id="UP001063166"/>
    </source>
</evidence>
<evidence type="ECO:0008006" key="4">
    <source>
        <dbReference type="Google" id="ProtNLM"/>
    </source>
</evidence>
<dbReference type="CDD" id="cd18186">
    <property type="entry name" value="BTB_POZ_ZBTB_KLHL-like"/>
    <property type="match status" value="1"/>
</dbReference>
<dbReference type="OrthoDB" id="8117402at2759"/>
<evidence type="ECO:0000256" key="1">
    <source>
        <dbReference type="SAM" id="MobiDB-lite"/>
    </source>
</evidence>